<feature type="region of interest" description="Disordered" evidence="1">
    <location>
        <begin position="221"/>
        <end position="258"/>
    </location>
</feature>
<evidence type="ECO:0000313" key="2">
    <source>
        <dbReference type="EMBL" id="ODN05332.1"/>
    </source>
</evidence>
<evidence type="ECO:0000313" key="3">
    <source>
        <dbReference type="Proteomes" id="UP000094527"/>
    </source>
</evidence>
<gene>
    <name evidence="2" type="ORF">Ocin01_01347</name>
</gene>
<reference evidence="2 3" key="1">
    <citation type="journal article" date="2016" name="Genome Biol. Evol.">
        <title>Gene Family Evolution Reflects Adaptation to Soil Environmental Stressors in the Genome of the Collembolan Orchesella cincta.</title>
        <authorList>
            <person name="Faddeeva-Vakhrusheva A."/>
            <person name="Derks M.F."/>
            <person name="Anvar S.Y."/>
            <person name="Agamennone V."/>
            <person name="Suring W."/>
            <person name="Smit S."/>
            <person name="van Straalen N.M."/>
            <person name="Roelofs D."/>
        </authorList>
    </citation>
    <scope>NUCLEOTIDE SEQUENCE [LARGE SCALE GENOMIC DNA]</scope>
    <source>
        <tissue evidence="2">Mixed pool</tissue>
    </source>
</reference>
<feature type="compositionally biased region" description="Basic and acidic residues" evidence="1">
    <location>
        <begin position="231"/>
        <end position="242"/>
    </location>
</feature>
<organism evidence="2 3">
    <name type="scientific">Orchesella cincta</name>
    <name type="common">Springtail</name>
    <name type="synonym">Podura cincta</name>
    <dbReference type="NCBI Taxonomy" id="48709"/>
    <lineage>
        <taxon>Eukaryota</taxon>
        <taxon>Metazoa</taxon>
        <taxon>Ecdysozoa</taxon>
        <taxon>Arthropoda</taxon>
        <taxon>Hexapoda</taxon>
        <taxon>Collembola</taxon>
        <taxon>Entomobryomorpha</taxon>
        <taxon>Entomobryoidea</taxon>
        <taxon>Orchesellidae</taxon>
        <taxon>Orchesellinae</taxon>
        <taxon>Orchesella</taxon>
    </lineage>
</organism>
<evidence type="ECO:0000256" key="1">
    <source>
        <dbReference type="SAM" id="MobiDB-lite"/>
    </source>
</evidence>
<dbReference type="OrthoDB" id="8195838at2759"/>
<name>A0A1D2NJE6_ORCCI</name>
<comment type="caution">
    <text evidence="2">The sequence shown here is derived from an EMBL/GenBank/DDBJ whole genome shotgun (WGS) entry which is preliminary data.</text>
</comment>
<keyword evidence="3" id="KW-1185">Reference proteome</keyword>
<dbReference type="EMBL" id="LJIJ01000025">
    <property type="protein sequence ID" value="ODN05332.1"/>
    <property type="molecule type" value="Genomic_DNA"/>
</dbReference>
<proteinExistence type="predicted"/>
<accession>A0A1D2NJE6</accession>
<dbReference type="Proteomes" id="UP000094527">
    <property type="component" value="Unassembled WGS sequence"/>
</dbReference>
<dbReference type="STRING" id="48709.A0A1D2NJE6"/>
<protein>
    <submittedName>
        <fullName evidence="2">Stereocilin</fullName>
    </submittedName>
</protein>
<sequence>MGGKRDGRVARKSRISLKALAEKFNQDNRIFPGFSEGIARPENLRIVVMSLGNVICGLTDKIVNSIFETDASLFIDTSRILGRLEGCSNEVLSTLAAHAVRPSNYGPPRLWSQEDVETVGVVFAGLKPDAITTIPADAMQGLTPLAIKNLPPTGLLSFTTEQLSKMSFSAAMALTPSQLNNLTPAELEAVRAVLQVQPALFNVPVVADDHQSNANQDLVARDIPTGDENTTDIHGRYRDDIQPNHSSSRSGRYRCRRR</sequence>
<dbReference type="AlphaFoldDB" id="A0A1D2NJE6"/>